<dbReference type="Proteomes" id="UP001174205">
    <property type="component" value="Unassembled WGS sequence"/>
</dbReference>
<protein>
    <submittedName>
        <fullName evidence="1">Uncharacterized protein</fullName>
    </submittedName>
</protein>
<reference evidence="1" key="1">
    <citation type="submission" date="2023-03" db="EMBL/GenBank/DDBJ databases">
        <title>MT1 and MT2 Draft Genomes of Novel Species.</title>
        <authorList>
            <person name="Venkateswaran K."/>
        </authorList>
    </citation>
    <scope>NUCLEOTIDE SEQUENCE</scope>
    <source>
        <strain evidence="1">F6_3S_P_1C</strain>
    </source>
</reference>
<dbReference type="RefSeq" id="WP_301243392.1">
    <property type="nucleotide sequence ID" value="NZ_JAROCD010000001.1"/>
</dbReference>
<accession>A0ABT8J521</accession>
<organism evidence="1 2">
    <name type="scientific">Paenibacillus vandeheii</name>
    <dbReference type="NCBI Taxonomy" id="3035917"/>
    <lineage>
        <taxon>Bacteria</taxon>
        <taxon>Bacillati</taxon>
        <taxon>Bacillota</taxon>
        <taxon>Bacilli</taxon>
        <taxon>Bacillales</taxon>
        <taxon>Paenibacillaceae</taxon>
        <taxon>Paenibacillus</taxon>
    </lineage>
</organism>
<name>A0ABT8J521_9BACL</name>
<proteinExistence type="predicted"/>
<dbReference type="EMBL" id="JAROCD010000001">
    <property type="protein sequence ID" value="MDN4599731.1"/>
    <property type="molecule type" value="Genomic_DNA"/>
</dbReference>
<keyword evidence="2" id="KW-1185">Reference proteome</keyword>
<sequence length="46" mass="5010">MIAASWKPSHVVIANVNDDPLIVDTAAPDSPVYAAFEGIWSLWNLN</sequence>
<evidence type="ECO:0000313" key="2">
    <source>
        <dbReference type="Proteomes" id="UP001174205"/>
    </source>
</evidence>
<comment type="caution">
    <text evidence="1">The sequence shown here is derived from an EMBL/GenBank/DDBJ whole genome shotgun (WGS) entry which is preliminary data.</text>
</comment>
<gene>
    <name evidence="1" type="ORF">P5G61_00705</name>
</gene>
<evidence type="ECO:0000313" key="1">
    <source>
        <dbReference type="EMBL" id="MDN4599731.1"/>
    </source>
</evidence>